<protein>
    <submittedName>
        <fullName evidence="1">Uncharacterized protein</fullName>
    </submittedName>
</protein>
<evidence type="ECO:0000313" key="2">
    <source>
        <dbReference type="Proteomes" id="UP001465976"/>
    </source>
</evidence>
<sequence length="253" mass="29321">MPKYRFTFGKHRGKLVSEVPSDYITWCINKGLASKNPDLKRAIEASSFSNSSDPDLLSLKQRCARVEEIVPQWLYDVCWGIVQKRDLGTAISYTQEVETENTVQMEWLIKPGHDGKVFCEKYPPRPLTAEVEAFWAKKGECEAVRKLAGIVENYPEYDWRKRGTGEQDPRLVEKENAFAEEEWAEITTEFKNKIETCLNNVERELGPKAGDVAKWMVRDQHAARVKGVVWRGGGRHNNEYFFWEDESIDLWLK</sequence>
<reference evidence="1 2" key="1">
    <citation type="submission" date="2024-02" db="EMBL/GenBank/DDBJ databases">
        <title>A draft genome for the cacao thread blight pathogen Marasmius crinis-equi.</title>
        <authorList>
            <person name="Cohen S.P."/>
            <person name="Baruah I.K."/>
            <person name="Amoako-Attah I."/>
            <person name="Bukari Y."/>
            <person name="Meinhardt L.W."/>
            <person name="Bailey B.A."/>
        </authorList>
    </citation>
    <scope>NUCLEOTIDE SEQUENCE [LARGE SCALE GENOMIC DNA]</scope>
    <source>
        <strain evidence="1 2">GH-76</strain>
    </source>
</reference>
<proteinExistence type="predicted"/>
<accession>A0ABR3EXM1</accession>
<comment type="caution">
    <text evidence="1">The sequence shown here is derived from an EMBL/GenBank/DDBJ whole genome shotgun (WGS) entry which is preliminary data.</text>
</comment>
<gene>
    <name evidence="1" type="ORF">V5O48_014311</name>
</gene>
<keyword evidence="2" id="KW-1185">Reference proteome</keyword>
<dbReference type="EMBL" id="JBAHYK010001528">
    <property type="protein sequence ID" value="KAL0567677.1"/>
    <property type="molecule type" value="Genomic_DNA"/>
</dbReference>
<dbReference type="Proteomes" id="UP001465976">
    <property type="component" value="Unassembled WGS sequence"/>
</dbReference>
<evidence type="ECO:0000313" key="1">
    <source>
        <dbReference type="EMBL" id="KAL0567677.1"/>
    </source>
</evidence>
<name>A0ABR3EXM1_9AGAR</name>
<organism evidence="1 2">
    <name type="scientific">Marasmius crinis-equi</name>
    <dbReference type="NCBI Taxonomy" id="585013"/>
    <lineage>
        <taxon>Eukaryota</taxon>
        <taxon>Fungi</taxon>
        <taxon>Dikarya</taxon>
        <taxon>Basidiomycota</taxon>
        <taxon>Agaricomycotina</taxon>
        <taxon>Agaricomycetes</taxon>
        <taxon>Agaricomycetidae</taxon>
        <taxon>Agaricales</taxon>
        <taxon>Marasmiineae</taxon>
        <taxon>Marasmiaceae</taxon>
        <taxon>Marasmius</taxon>
    </lineage>
</organism>